<dbReference type="CDD" id="cd08504">
    <property type="entry name" value="PBP2_OppA"/>
    <property type="match status" value="1"/>
</dbReference>
<evidence type="ECO:0000313" key="7">
    <source>
        <dbReference type="EMBL" id="SHE73782.1"/>
    </source>
</evidence>
<dbReference type="FunFam" id="3.10.105.10:FF:000001">
    <property type="entry name" value="Oligopeptide ABC transporter, oligopeptide-binding protein"/>
    <property type="match status" value="1"/>
</dbReference>
<dbReference type="Pfam" id="PF00496">
    <property type="entry name" value="SBP_bac_5"/>
    <property type="match status" value="1"/>
</dbReference>
<dbReference type="PROSITE" id="PS51257">
    <property type="entry name" value="PROKAR_LIPOPROTEIN"/>
    <property type="match status" value="1"/>
</dbReference>
<feature type="signal peptide" evidence="5">
    <location>
        <begin position="1"/>
        <end position="24"/>
    </location>
</feature>
<evidence type="ECO:0000256" key="5">
    <source>
        <dbReference type="SAM" id="SignalP"/>
    </source>
</evidence>
<dbReference type="InterPro" id="IPR030678">
    <property type="entry name" value="Peptide/Ni-bd"/>
</dbReference>
<dbReference type="Gene3D" id="3.40.190.10">
    <property type="entry name" value="Periplasmic binding protein-like II"/>
    <property type="match status" value="1"/>
</dbReference>
<protein>
    <submittedName>
        <fullName evidence="7">Oligopeptide transport system substrate-binding protein</fullName>
    </submittedName>
</protein>
<accession>A0A1M4VYJ3</accession>
<dbReference type="GO" id="GO:0030288">
    <property type="term" value="C:outer membrane-bounded periplasmic space"/>
    <property type="evidence" value="ECO:0007669"/>
    <property type="project" value="UniProtKB-ARBA"/>
</dbReference>
<gene>
    <name evidence="7" type="ORF">SAMN02746091_01006</name>
</gene>
<dbReference type="GO" id="GO:0015833">
    <property type="term" value="P:peptide transport"/>
    <property type="evidence" value="ECO:0007669"/>
    <property type="project" value="TreeGrafter"/>
</dbReference>
<evidence type="ECO:0000256" key="3">
    <source>
        <dbReference type="ARBA" id="ARBA00022448"/>
    </source>
</evidence>
<comment type="similarity">
    <text evidence="2">Belongs to the bacterial solute-binding protein 5 family.</text>
</comment>
<keyword evidence="3" id="KW-0813">Transport</keyword>
<dbReference type="PANTHER" id="PTHR30290:SF79">
    <property type="entry name" value="DIPEPTIDE-BINDING PROTEIN DPPE"/>
    <property type="match status" value="1"/>
</dbReference>
<evidence type="ECO:0000259" key="6">
    <source>
        <dbReference type="Pfam" id="PF00496"/>
    </source>
</evidence>
<dbReference type="InterPro" id="IPR039424">
    <property type="entry name" value="SBP_5"/>
</dbReference>
<organism evidence="7 8">
    <name type="scientific">Caloramator proteoclasticus DSM 10124</name>
    <dbReference type="NCBI Taxonomy" id="1121262"/>
    <lineage>
        <taxon>Bacteria</taxon>
        <taxon>Bacillati</taxon>
        <taxon>Bacillota</taxon>
        <taxon>Clostridia</taxon>
        <taxon>Eubacteriales</taxon>
        <taxon>Clostridiaceae</taxon>
        <taxon>Caloramator</taxon>
    </lineage>
</organism>
<proteinExistence type="inferred from homology"/>
<feature type="chain" id="PRO_5039463494" evidence="5">
    <location>
        <begin position="25"/>
        <end position="550"/>
    </location>
</feature>
<dbReference type="InterPro" id="IPR000914">
    <property type="entry name" value="SBP_5_dom"/>
</dbReference>
<dbReference type="InterPro" id="IPR023765">
    <property type="entry name" value="SBP_5_CS"/>
</dbReference>
<dbReference type="Proteomes" id="UP000184423">
    <property type="component" value="Unassembled WGS sequence"/>
</dbReference>
<dbReference type="SUPFAM" id="SSF53850">
    <property type="entry name" value="Periplasmic binding protein-like II"/>
    <property type="match status" value="1"/>
</dbReference>
<evidence type="ECO:0000313" key="8">
    <source>
        <dbReference type="Proteomes" id="UP000184423"/>
    </source>
</evidence>
<dbReference type="GO" id="GO:1904680">
    <property type="term" value="F:peptide transmembrane transporter activity"/>
    <property type="evidence" value="ECO:0007669"/>
    <property type="project" value="TreeGrafter"/>
</dbReference>
<feature type="domain" description="Solute-binding protein family 5" evidence="6">
    <location>
        <begin position="81"/>
        <end position="472"/>
    </location>
</feature>
<sequence length="550" mass="61959">MLRKKAAKFLTLALTAVLSVSLFAGCAKSGKEGEKKAEQVIKYNLGSEPKTLDPALNSAVDGATVIVNTFVGLTRLDAKDQPVPGVAEKWDVSADGMTYKFYLRKDVKWSDGKPVTAKDFEYAWKRALAPETAAEYAYQLYYLKNAEAYNTGNGKAEDVGVKALDDYTLEVNLEYPTPYFLSLTAFPTYMPVRQDIVEKDKEKWATNPETYIGNGPFKLKEWKIKEALILEKNPNYFDAANVKLDRIEIRMIDDQNTALTSFQQGELDFIESPPTQQIPTLLSQGVAKKYPYLGTYFYVINLTDNADKIDAAAAKALKDVRVRKALTLAIDRKALIETVTKAGQQPATSFVPSGIIMADGKDFKNKDYYKAEGDVQEAKRLLAEAGYPDGKGFPKITVMYNTSAGHQNIAQAIQAMWKENLGIDVELANQEWKVFQSTRNKKEYLIARHGWIGDYNDPMTLLDMWTSKSGQNDAGYNNPEYDKKVDAAKRESDPVKRIQLLHEAEDILMNDMPIIPLYYYVNVVCMKDYVKDVHKSPLGFVYFDRAYVQK</sequence>
<evidence type="ECO:0000256" key="4">
    <source>
        <dbReference type="ARBA" id="ARBA00022729"/>
    </source>
</evidence>
<dbReference type="RefSeq" id="WP_073248163.1">
    <property type="nucleotide sequence ID" value="NZ_FQVG01000014.1"/>
</dbReference>
<dbReference type="PIRSF" id="PIRSF002741">
    <property type="entry name" value="MppA"/>
    <property type="match status" value="1"/>
</dbReference>
<dbReference type="GO" id="GO:0043190">
    <property type="term" value="C:ATP-binding cassette (ABC) transporter complex"/>
    <property type="evidence" value="ECO:0007669"/>
    <property type="project" value="InterPro"/>
</dbReference>
<comment type="subcellular location">
    <subcellularLocation>
        <location evidence="1">Cell membrane</location>
        <topology evidence="1">Lipid-anchor</topology>
    </subcellularLocation>
</comment>
<dbReference type="PANTHER" id="PTHR30290">
    <property type="entry name" value="PERIPLASMIC BINDING COMPONENT OF ABC TRANSPORTER"/>
    <property type="match status" value="1"/>
</dbReference>
<name>A0A1M4VYJ3_9CLOT</name>
<dbReference type="FunFam" id="3.90.76.10:FF:000001">
    <property type="entry name" value="Oligopeptide ABC transporter substrate-binding protein"/>
    <property type="match status" value="1"/>
</dbReference>
<reference evidence="8" key="1">
    <citation type="submission" date="2016-11" db="EMBL/GenBank/DDBJ databases">
        <authorList>
            <person name="Varghese N."/>
            <person name="Submissions S."/>
        </authorList>
    </citation>
    <scope>NUCLEOTIDE SEQUENCE [LARGE SCALE GENOMIC DNA]</scope>
    <source>
        <strain evidence="8">DSM 10124</strain>
    </source>
</reference>
<evidence type="ECO:0000256" key="1">
    <source>
        <dbReference type="ARBA" id="ARBA00004193"/>
    </source>
</evidence>
<dbReference type="Gene3D" id="3.10.105.10">
    <property type="entry name" value="Dipeptide-binding Protein, Domain 3"/>
    <property type="match status" value="1"/>
</dbReference>
<dbReference type="Gene3D" id="3.90.76.10">
    <property type="entry name" value="Dipeptide-binding Protein, Domain 1"/>
    <property type="match status" value="1"/>
</dbReference>
<dbReference type="PROSITE" id="PS01040">
    <property type="entry name" value="SBP_BACTERIAL_5"/>
    <property type="match status" value="1"/>
</dbReference>
<evidence type="ECO:0000256" key="2">
    <source>
        <dbReference type="ARBA" id="ARBA00005695"/>
    </source>
</evidence>
<dbReference type="AlphaFoldDB" id="A0A1M4VYJ3"/>
<keyword evidence="4 5" id="KW-0732">Signal</keyword>
<dbReference type="EMBL" id="FQVG01000014">
    <property type="protein sequence ID" value="SHE73782.1"/>
    <property type="molecule type" value="Genomic_DNA"/>
</dbReference>
<keyword evidence="8" id="KW-1185">Reference proteome</keyword>